<accession>A0A9W4T717</accession>
<organism evidence="2 3">
    <name type="scientific">Funneliformis geosporum</name>
    <dbReference type="NCBI Taxonomy" id="1117311"/>
    <lineage>
        <taxon>Eukaryota</taxon>
        <taxon>Fungi</taxon>
        <taxon>Fungi incertae sedis</taxon>
        <taxon>Mucoromycota</taxon>
        <taxon>Glomeromycotina</taxon>
        <taxon>Glomeromycetes</taxon>
        <taxon>Glomerales</taxon>
        <taxon>Glomeraceae</taxon>
        <taxon>Funneliformis</taxon>
    </lineage>
</organism>
<dbReference type="OrthoDB" id="10672971at2759"/>
<reference evidence="2" key="1">
    <citation type="submission" date="2022-08" db="EMBL/GenBank/DDBJ databases">
        <authorList>
            <person name="Kallberg Y."/>
            <person name="Tangrot J."/>
            <person name="Rosling A."/>
        </authorList>
    </citation>
    <scope>NUCLEOTIDE SEQUENCE</scope>
    <source>
        <strain evidence="2">Wild A</strain>
    </source>
</reference>
<dbReference type="AlphaFoldDB" id="A0A9W4T717"/>
<sequence>VLDCSYNNLHNVLGLSNCDNLTEMHCDFNLFADADFLTELPNPERLTYLNISNCNFSNQQTLNFLTPFTNLKELYLSNANEGKRYKQRHMNRFTGSLKPLLKLTKLEKLDLKNTDISSGSEFLTEIKELQNELNMEREMADKSLKTAQEWRERQLKEITETKDKRIKELEQELEKLKLETKRESSFTQQSQLLSEIMQLESNPTNSNSQELDSKKQQLKDLETKAKELIKPLPLDTQITILQKEIQVLESKPTKNPLEKALLVDKKKKLAELLSKQDNSNTNNSEPSVKTALYIGSGVIGVILIGCLS</sequence>
<proteinExistence type="predicted"/>
<evidence type="ECO:0000256" key="1">
    <source>
        <dbReference type="SAM" id="Coils"/>
    </source>
</evidence>
<dbReference type="InterPro" id="IPR032675">
    <property type="entry name" value="LRR_dom_sf"/>
</dbReference>
<dbReference type="Proteomes" id="UP001153678">
    <property type="component" value="Unassembled WGS sequence"/>
</dbReference>
<evidence type="ECO:0000313" key="3">
    <source>
        <dbReference type="Proteomes" id="UP001153678"/>
    </source>
</evidence>
<keyword evidence="1" id="KW-0175">Coiled coil</keyword>
<feature type="coiled-coil region" evidence="1">
    <location>
        <begin position="126"/>
        <end position="224"/>
    </location>
</feature>
<dbReference type="SUPFAM" id="SSF52058">
    <property type="entry name" value="L domain-like"/>
    <property type="match status" value="1"/>
</dbReference>
<evidence type="ECO:0000313" key="2">
    <source>
        <dbReference type="EMBL" id="CAI2194642.1"/>
    </source>
</evidence>
<gene>
    <name evidence="2" type="ORF">FWILDA_LOCUS16679</name>
</gene>
<keyword evidence="3" id="KW-1185">Reference proteome</keyword>
<protein>
    <submittedName>
        <fullName evidence="2">15032_t:CDS:1</fullName>
    </submittedName>
</protein>
<dbReference type="EMBL" id="CAMKVN010011201">
    <property type="protein sequence ID" value="CAI2194642.1"/>
    <property type="molecule type" value="Genomic_DNA"/>
</dbReference>
<feature type="non-terminal residue" evidence="2">
    <location>
        <position position="308"/>
    </location>
</feature>
<name>A0A9W4T717_9GLOM</name>
<comment type="caution">
    <text evidence="2">The sequence shown here is derived from an EMBL/GenBank/DDBJ whole genome shotgun (WGS) entry which is preliminary data.</text>
</comment>
<dbReference type="Gene3D" id="3.80.10.10">
    <property type="entry name" value="Ribonuclease Inhibitor"/>
    <property type="match status" value="1"/>
</dbReference>